<feature type="compositionally biased region" description="Polar residues" evidence="1">
    <location>
        <begin position="550"/>
        <end position="571"/>
    </location>
</feature>
<feature type="compositionally biased region" description="Basic and acidic residues" evidence="1">
    <location>
        <begin position="1059"/>
        <end position="1073"/>
    </location>
</feature>
<dbReference type="CTD" id="38176"/>
<feature type="region of interest" description="Disordered" evidence="1">
    <location>
        <begin position="513"/>
        <end position="601"/>
    </location>
</feature>
<feature type="compositionally biased region" description="Basic and acidic residues" evidence="1">
    <location>
        <begin position="513"/>
        <end position="522"/>
    </location>
</feature>
<sequence length="1580" mass="180180">MKLFKLIVHQKNFSGEDLIINPKDYPGIKTGDVVEIYHPDDEFSRLLLQVTSFKEDLQGRETISVEYNIASMFQLRTFGDVYMNVVNPDNVALDSVEVTFKDQYMGRSEMWRLKNSLVNTCVYMNKKIEFCGGSIRCQVYEMWSQGDRVACGVITDDTKVVFRSSTSMVYLFIQMSSEMWDFDIHGDLYFEKAVNGFLADLFQKWKKNGSNHEVTIVLFSRTFYNATSLEEFPNYMRECLQQDYRGRFYEDFYRVAVQNERYEDWSNVLVQLRKLFTDYQKIVLEYHQKSGVIIPKATNSTAAQGNFLEVLNMSLNVFEKHYLDRSFDRTGQLSVVITPGVGVFEVDRELTNVTKQRIIDNGVGSDLVCVGEQPLHAVPLLKFHNKDSSINVPDDYSMPHWINLSFYSTNKKIPNSTFIPRIKLPQRVSKSSSDNSNGKLLNNKARLLQEDTREYLHNSFFDYDAYDAQVFQLPPIHTSSLQRVSTRTKKTSVVCMETHNNAQALKLLKRKMSDPDIHHPPPEVHPSPLSVVTSNSSSRSAAISIPSRSENVTSNESNGEVNGLSRTSVKSDATDSEISPPFRPVVGSAGSPTPSSMVQQPTAVLRPSRALINPFDPSHVTIKLTSNRRRWTHIFPKGPTGVLIQQHHYQAVPAAAQQRTLETQHSLEVASLLGTSPPEQLASGTGSATTSMSRSASQTCFNEHAKGKSQRMHLPLANNVDKRTTSGSKSLTLLWGATGEQEWTPALTTAIIGVDWKSLTISACLPITTDYFPDKRSLQNDYVVSDYNLLPDDVNADFAQQRAIYRKPLSTGEVFKELVSQRLAQGFQLIILPLSKNQIPTPGSNSVPPISSVMRGRQTDSEHKEEYLLSIGRIFHKISLCGNSISVTRYRPRHPYPPFNIHYRYRFHAPHHDTYEISWVSFSTEKLENYNWNYLDHYICTRGDTDFALVEALKYWRFRVFLLPLHNQATRKILEGSSHCDIYTQSTPMEQTSLMDGFLRFIEGWLNKIRRPHPNKNWSPTALGGIPPRDPASHLTRRRHSTSLVSLTNQTSLMGSSPFRERLGSNRLPEKPRPRSGSKVMDRGRVSPASDAVIPLSIEQQQQDHLEINDENFATEVTKIRSSAPFTEILEAMKHPQTGVGFLTQHPSLPSQTFVSADAVQWLNSHIEGGVSVEGAINIMKGMIQEKLISHASGDFSKSFILGFYLYHIVQEKDCQKGSEYSPPLGDLQSFENEWVEVEMRAPKGWCEPQSNFNSANLLSNISHPISIPSCDTIDESDVPIFLRNDVDLSDVTDERDWTIPMYKHTHLDIDINNKSDRIEWGHLRYQSIFKPEHSYELVVQWVAASGSIVADLIFIWQRKAQLCGIQMIPIPSDLLALPFTAKSDPLRGPIFIPLDTECLLDGKTYLFEEFREDTYAQRLFLFQEAILQRFGFLRCLVEGNENAHQYVHVTGNAFILVPSTINPRPRQYTGTSTTRRSVGQKRYPVHAEQPSPHEAYITRHVSGKNKDDYNMDRRMGFLWSWNHMLSRKWKYPATSTGDELFQKKIIQDFRHFCSNGDNRLRKFWESCWELKEKFCTNTK</sequence>
<dbReference type="PANTHER" id="PTHR13179">
    <property type="entry name" value="DEP DOMAIN CONTAINING PROTEIN 5"/>
    <property type="match status" value="1"/>
</dbReference>
<reference evidence="4" key="1">
    <citation type="submission" date="2025-08" db="UniProtKB">
        <authorList>
            <consortium name="RefSeq"/>
        </authorList>
    </citation>
    <scope>IDENTIFICATION</scope>
</reference>
<evidence type="ECO:0000313" key="3">
    <source>
        <dbReference type="Proteomes" id="UP000695007"/>
    </source>
</evidence>
<dbReference type="GO" id="GO:0010508">
    <property type="term" value="P:positive regulation of autophagy"/>
    <property type="evidence" value="ECO:0007669"/>
    <property type="project" value="TreeGrafter"/>
</dbReference>
<dbReference type="InterPro" id="IPR027244">
    <property type="entry name" value="IML1"/>
</dbReference>
<dbReference type="GeneID" id="105361937"/>
<name>A0AAJ7DV48_9HYME</name>
<dbReference type="InterPro" id="IPR048255">
    <property type="entry name" value="IML1_N"/>
</dbReference>
<dbReference type="PROSITE" id="PS50186">
    <property type="entry name" value="DEP"/>
    <property type="match status" value="1"/>
</dbReference>
<dbReference type="GO" id="GO:0005096">
    <property type="term" value="F:GTPase activator activity"/>
    <property type="evidence" value="ECO:0007669"/>
    <property type="project" value="InterPro"/>
</dbReference>
<dbReference type="RefSeq" id="XP_011497552.1">
    <property type="nucleotide sequence ID" value="XM_011499250.1"/>
</dbReference>
<dbReference type="GO" id="GO:0034198">
    <property type="term" value="P:cellular response to amino acid starvation"/>
    <property type="evidence" value="ECO:0007669"/>
    <property type="project" value="TreeGrafter"/>
</dbReference>
<feature type="compositionally biased region" description="Polar residues" evidence="1">
    <location>
        <begin position="1042"/>
        <end position="1055"/>
    </location>
</feature>
<dbReference type="InterPro" id="IPR000591">
    <property type="entry name" value="DEP_dom"/>
</dbReference>
<dbReference type="SUPFAM" id="SSF46785">
    <property type="entry name" value="Winged helix' DNA-binding domain"/>
    <property type="match status" value="1"/>
</dbReference>
<dbReference type="SMART" id="SM00049">
    <property type="entry name" value="DEP"/>
    <property type="match status" value="1"/>
</dbReference>
<evidence type="ECO:0000256" key="1">
    <source>
        <dbReference type="SAM" id="MobiDB-lite"/>
    </source>
</evidence>
<dbReference type="Gene3D" id="1.10.10.10">
    <property type="entry name" value="Winged helix-like DNA-binding domain superfamily/Winged helix DNA-binding domain"/>
    <property type="match status" value="1"/>
</dbReference>
<dbReference type="Proteomes" id="UP000695007">
    <property type="component" value="Unplaced"/>
</dbReference>
<dbReference type="Pfam" id="PF23013">
    <property type="entry name" value="IML1_N"/>
    <property type="match status" value="1"/>
</dbReference>
<dbReference type="InterPro" id="IPR036390">
    <property type="entry name" value="WH_DNA-bd_sf"/>
</dbReference>
<dbReference type="GO" id="GO:0005765">
    <property type="term" value="C:lysosomal membrane"/>
    <property type="evidence" value="ECO:0007669"/>
    <property type="project" value="TreeGrafter"/>
</dbReference>
<protein>
    <submittedName>
        <fullName evidence="4">DEP domain-containing protein 5</fullName>
    </submittedName>
</protein>
<dbReference type="InterPro" id="IPR055213">
    <property type="entry name" value="IML1_double_psi_beta_barrel"/>
</dbReference>
<dbReference type="Pfam" id="PF19418">
    <property type="entry name" value="DEPDC5_CTD"/>
    <property type="match status" value="1"/>
</dbReference>
<feature type="region of interest" description="Disordered" evidence="1">
    <location>
        <begin position="674"/>
        <end position="724"/>
    </location>
</feature>
<dbReference type="InterPro" id="IPR045838">
    <property type="entry name" value="DEPDC5_CTD"/>
</dbReference>
<dbReference type="GO" id="GO:1904262">
    <property type="term" value="P:negative regulation of TORC1 signaling"/>
    <property type="evidence" value="ECO:0007669"/>
    <property type="project" value="TreeGrafter"/>
</dbReference>
<dbReference type="PANTHER" id="PTHR13179:SF8">
    <property type="entry name" value="GATOR COMPLEX PROTEIN DEPDC5"/>
    <property type="match status" value="1"/>
</dbReference>
<dbReference type="Pfam" id="PF12257">
    <property type="entry name" value="IML1"/>
    <property type="match status" value="1"/>
</dbReference>
<evidence type="ECO:0000259" key="2">
    <source>
        <dbReference type="PROSITE" id="PS50186"/>
    </source>
</evidence>
<dbReference type="GO" id="GO:1990130">
    <property type="term" value="C:GATOR1 complex"/>
    <property type="evidence" value="ECO:0007669"/>
    <property type="project" value="TreeGrafter"/>
</dbReference>
<dbReference type="GO" id="GO:0035556">
    <property type="term" value="P:intracellular signal transduction"/>
    <property type="evidence" value="ECO:0007669"/>
    <property type="project" value="InterPro"/>
</dbReference>
<organism evidence="3 4">
    <name type="scientific">Ceratosolen solmsi marchali</name>
    <dbReference type="NCBI Taxonomy" id="326594"/>
    <lineage>
        <taxon>Eukaryota</taxon>
        <taxon>Metazoa</taxon>
        <taxon>Ecdysozoa</taxon>
        <taxon>Arthropoda</taxon>
        <taxon>Hexapoda</taxon>
        <taxon>Insecta</taxon>
        <taxon>Pterygota</taxon>
        <taxon>Neoptera</taxon>
        <taxon>Endopterygota</taxon>
        <taxon>Hymenoptera</taxon>
        <taxon>Apocrita</taxon>
        <taxon>Proctotrupomorpha</taxon>
        <taxon>Chalcidoidea</taxon>
        <taxon>Agaonidae</taxon>
        <taxon>Agaoninae</taxon>
        <taxon>Ceratosolen</taxon>
    </lineage>
</organism>
<keyword evidence="3" id="KW-1185">Reference proteome</keyword>
<proteinExistence type="predicted"/>
<evidence type="ECO:0000313" key="4">
    <source>
        <dbReference type="RefSeq" id="XP_011497552.1"/>
    </source>
</evidence>
<dbReference type="KEGG" id="csol:105361937"/>
<feature type="compositionally biased region" description="Polar residues" evidence="1">
    <location>
        <begin position="590"/>
        <end position="601"/>
    </location>
</feature>
<accession>A0AAJ7DV48</accession>
<feature type="compositionally biased region" description="Low complexity" evidence="1">
    <location>
        <begin position="527"/>
        <end position="549"/>
    </location>
</feature>
<dbReference type="InterPro" id="IPR036388">
    <property type="entry name" value="WH-like_DNA-bd_sf"/>
</dbReference>
<feature type="region of interest" description="Disordered" evidence="1">
    <location>
        <begin position="1016"/>
        <end position="1086"/>
    </location>
</feature>
<gene>
    <name evidence="4" type="primary">LOC105361937</name>
</gene>
<feature type="compositionally biased region" description="Low complexity" evidence="1">
    <location>
        <begin position="682"/>
        <end position="697"/>
    </location>
</feature>
<feature type="domain" description="DEP" evidence="2">
    <location>
        <begin position="1152"/>
        <end position="1209"/>
    </location>
</feature>